<evidence type="ECO:0000256" key="7">
    <source>
        <dbReference type="RuleBase" id="RU367016"/>
    </source>
</evidence>
<feature type="transmembrane region" description="Helical" evidence="7">
    <location>
        <begin position="20"/>
        <end position="40"/>
    </location>
</feature>
<feature type="domain" description="VTT" evidence="9">
    <location>
        <begin position="40"/>
        <end position="165"/>
    </location>
</feature>
<protein>
    <submittedName>
        <fullName evidence="10">SNARE associated Golgi protein</fullName>
    </submittedName>
</protein>
<evidence type="ECO:0000313" key="11">
    <source>
        <dbReference type="Proteomes" id="UP000000851"/>
    </source>
</evidence>
<dbReference type="HOGENOM" id="CLU_044208_6_3_11"/>
<name>C7Q8Q2_CATAD</name>
<dbReference type="GO" id="GO:0005886">
    <property type="term" value="C:plasma membrane"/>
    <property type="evidence" value="ECO:0007669"/>
    <property type="project" value="UniProtKB-SubCell"/>
</dbReference>
<keyword evidence="6 7" id="KW-0472">Membrane</keyword>
<dbReference type="InterPro" id="IPR032818">
    <property type="entry name" value="DedA-like"/>
</dbReference>
<evidence type="ECO:0000259" key="9">
    <source>
        <dbReference type="Pfam" id="PF09335"/>
    </source>
</evidence>
<dbReference type="PANTHER" id="PTHR30353">
    <property type="entry name" value="INNER MEMBRANE PROTEIN DEDA-RELATED"/>
    <property type="match status" value="1"/>
</dbReference>
<evidence type="ECO:0000256" key="4">
    <source>
        <dbReference type="ARBA" id="ARBA00022692"/>
    </source>
</evidence>
<feature type="transmembrane region" description="Helical" evidence="7">
    <location>
        <begin position="146"/>
        <end position="168"/>
    </location>
</feature>
<evidence type="ECO:0000256" key="5">
    <source>
        <dbReference type="ARBA" id="ARBA00022989"/>
    </source>
</evidence>
<comment type="similarity">
    <text evidence="2 7">Belongs to the DedA family.</text>
</comment>
<feature type="compositionally biased region" description="Basic and acidic residues" evidence="8">
    <location>
        <begin position="236"/>
        <end position="247"/>
    </location>
</feature>
<keyword evidence="3 7" id="KW-1003">Cell membrane</keyword>
<comment type="subcellular location">
    <subcellularLocation>
        <location evidence="1 7">Cell membrane</location>
        <topology evidence="1 7">Multi-pass membrane protein</topology>
    </subcellularLocation>
</comment>
<dbReference type="Pfam" id="PF09335">
    <property type="entry name" value="VTT_dom"/>
    <property type="match status" value="1"/>
</dbReference>
<evidence type="ECO:0000256" key="1">
    <source>
        <dbReference type="ARBA" id="ARBA00004651"/>
    </source>
</evidence>
<keyword evidence="11" id="KW-1185">Reference proteome</keyword>
<sequence>MGALLTWIADTLQKLPGPAALALVFLLPALEASVFLGFLIPGEIAVVIGGFLAFSGKVNLGVALAAAIAGAVIGDSIGYEVGKKWGDSLLTRLPERFVKPEHIEQGKQLINRLGGKAVFTGRFAAALRALVPGLCGVSRIPYRKFLFWNALGGIVWATGFTLLGYAAGNAWHKVEHYASIVSWVLLGLVVVGAAALFVVKRRKGAAEAVKGEVEDVVDDVKHAVAAVGEALDRAIDHEGERAGRQADDSAEAASAS</sequence>
<dbReference type="eggNOG" id="COG0586">
    <property type="taxonomic scope" value="Bacteria"/>
</dbReference>
<dbReference type="RefSeq" id="WP_012785611.1">
    <property type="nucleotide sequence ID" value="NC_013131.1"/>
</dbReference>
<evidence type="ECO:0000256" key="2">
    <source>
        <dbReference type="ARBA" id="ARBA00010792"/>
    </source>
</evidence>
<accession>C7Q8Q2</accession>
<dbReference type="InParanoid" id="C7Q8Q2"/>
<dbReference type="OrthoDB" id="9813426at2"/>
<dbReference type="AlphaFoldDB" id="C7Q8Q2"/>
<evidence type="ECO:0000256" key="3">
    <source>
        <dbReference type="ARBA" id="ARBA00022475"/>
    </source>
</evidence>
<evidence type="ECO:0000256" key="6">
    <source>
        <dbReference type="ARBA" id="ARBA00023136"/>
    </source>
</evidence>
<evidence type="ECO:0000313" key="10">
    <source>
        <dbReference type="EMBL" id="ACU70317.1"/>
    </source>
</evidence>
<dbReference type="InterPro" id="IPR032816">
    <property type="entry name" value="VTT_dom"/>
</dbReference>
<dbReference type="STRING" id="479433.Caci_1394"/>
<reference evidence="10 11" key="1">
    <citation type="journal article" date="2009" name="Stand. Genomic Sci.">
        <title>Complete genome sequence of Catenulispora acidiphila type strain (ID 139908).</title>
        <authorList>
            <person name="Copeland A."/>
            <person name="Lapidus A."/>
            <person name="Glavina Del Rio T."/>
            <person name="Nolan M."/>
            <person name="Lucas S."/>
            <person name="Chen F."/>
            <person name="Tice H."/>
            <person name="Cheng J.F."/>
            <person name="Bruce D."/>
            <person name="Goodwin L."/>
            <person name="Pitluck S."/>
            <person name="Mikhailova N."/>
            <person name="Pati A."/>
            <person name="Ivanova N."/>
            <person name="Mavromatis K."/>
            <person name="Chen A."/>
            <person name="Palaniappan K."/>
            <person name="Chain P."/>
            <person name="Land M."/>
            <person name="Hauser L."/>
            <person name="Chang Y.J."/>
            <person name="Jeffries C.D."/>
            <person name="Chertkov O."/>
            <person name="Brettin T."/>
            <person name="Detter J.C."/>
            <person name="Han C."/>
            <person name="Ali Z."/>
            <person name="Tindall B.J."/>
            <person name="Goker M."/>
            <person name="Bristow J."/>
            <person name="Eisen J.A."/>
            <person name="Markowitz V."/>
            <person name="Hugenholtz P."/>
            <person name="Kyrpides N.C."/>
            <person name="Klenk H.P."/>
        </authorList>
    </citation>
    <scope>NUCLEOTIDE SEQUENCE [LARGE SCALE GENOMIC DNA]</scope>
    <source>
        <strain evidence="11">DSM 44928 / JCM 14897 / NBRC 102108 / NRRL B-24433 / ID139908</strain>
    </source>
</reference>
<keyword evidence="5 7" id="KW-1133">Transmembrane helix</keyword>
<feature type="region of interest" description="Disordered" evidence="8">
    <location>
        <begin position="236"/>
        <end position="256"/>
    </location>
</feature>
<feature type="transmembrane region" description="Helical" evidence="7">
    <location>
        <begin position="46"/>
        <end position="74"/>
    </location>
</feature>
<gene>
    <name evidence="10" type="ordered locus">Caci_1394</name>
</gene>
<dbReference type="Proteomes" id="UP000000851">
    <property type="component" value="Chromosome"/>
</dbReference>
<organism evidence="10 11">
    <name type="scientific">Catenulispora acidiphila (strain DSM 44928 / JCM 14897 / NBRC 102108 / NRRL B-24433 / ID139908)</name>
    <dbReference type="NCBI Taxonomy" id="479433"/>
    <lineage>
        <taxon>Bacteria</taxon>
        <taxon>Bacillati</taxon>
        <taxon>Actinomycetota</taxon>
        <taxon>Actinomycetes</taxon>
        <taxon>Catenulisporales</taxon>
        <taxon>Catenulisporaceae</taxon>
        <taxon>Catenulispora</taxon>
    </lineage>
</organism>
<evidence type="ECO:0000256" key="8">
    <source>
        <dbReference type="SAM" id="MobiDB-lite"/>
    </source>
</evidence>
<keyword evidence="4 7" id="KW-0812">Transmembrane</keyword>
<dbReference type="EMBL" id="CP001700">
    <property type="protein sequence ID" value="ACU70317.1"/>
    <property type="molecule type" value="Genomic_DNA"/>
</dbReference>
<proteinExistence type="inferred from homology"/>
<feature type="transmembrane region" description="Helical" evidence="7">
    <location>
        <begin position="180"/>
        <end position="199"/>
    </location>
</feature>
<dbReference type="PANTHER" id="PTHR30353:SF15">
    <property type="entry name" value="INNER MEMBRANE PROTEIN YABI"/>
    <property type="match status" value="1"/>
</dbReference>
<dbReference type="KEGG" id="cai:Caci_1394"/>